<dbReference type="InterPro" id="IPR018540">
    <property type="entry name" value="Spo0E-like"/>
</dbReference>
<dbReference type="SUPFAM" id="SSF140500">
    <property type="entry name" value="BAS1536-like"/>
    <property type="match status" value="1"/>
</dbReference>
<dbReference type="RefSeq" id="WP_209811975.1">
    <property type="nucleotide sequence ID" value="NZ_JAGGKT010000015.1"/>
</dbReference>
<gene>
    <name evidence="1" type="ORF">J2Z37_003978</name>
</gene>
<evidence type="ECO:0008006" key="3">
    <source>
        <dbReference type="Google" id="ProtNLM"/>
    </source>
</evidence>
<dbReference type="Pfam" id="PF09388">
    <property type="entry name" value="SpoOE-like"/>
    <property type="match status" value="1"/>
</dbReference>
<sequence length="57" mass="6611">MNEALLNQTIEDLRVEMVRLASEKGSFLDKKVLALSQQLDQYLVKLERIKLNRYSAS</sequence>
<dbReference type="EMBL" id="JAGGKT010000015">
    <property type="protein sequence ID" value="MBP1933961.1"/>
    <property type="molecule type" value="Genomic_DNA"/>
</dbReference>
<protein>
    <recommendedName>
        <fullName evidence="3">Aspartyl-phosphate phosphatase Spo0E family protein</fullName>
    </recommendedName>
</protein>
<comment type="caution">
    <text evidence="1">The sequence shown here is derived from an EMBL/GenBank/DDBJ whole genome shotgun (WGS) entry which is preliminary data.</text>
</comment>
<dbReference type="InterPro" id="IPR037208">
    <property type="entry name" value="Spo0E-like_sf"/>
</dbReference>
<organism evidence="1 2">
    <name type="scientific">Ammoniphilus resinae</name>
    <dbReference type="NCBI Taxonomy" id="861532"/>
    <lineage>
        <taxon>Bacteria</taxon>
        <taxon>Bacillati</taxon>
        <taxon>Bacillota</taxon>
        <taxon>Bacilli</taxon>
        <taxon>Bacillales</taxon>
        <taxon>Paenibacillaceae</taxon>
        <taxon>Aneurinibacillus group</taxon>
        <taxon>Ammoniphilus</taxon>
    </lineage>
</organism>
<evidence type="ECO:0000313" key="2">
    <source>
        <dbReference type="Proteomes" id="UP001519343"/>
    </source>
</evidence>
<keyword evidence="2" id="KW-1185">Reference proteome</keyword>
<evidence type="ECO:0000313" key="1">
    <source>
        <dbReference type="EMBL" id="MBP1933961.1"/>
    </source>
</evidence>
<dbReference type="Proteomes" id="UP001519343">
    <property type="component" value="Unassembled WGS sequence"/>
</dbReference>
<accession>A0ABS4GUL2</accession>
<dbReference type="InterPro" id="IPR036638">
    <property type="entry name" value="HLH_DNA-bd_sf"/>
</dbReference>
<dbReference type="Gene3D" id="4.10.280.10">
    <property type="entry name" value="Helix-loop-helix DNA-binding domain"/>
    <property type="match status" value="1"/>
</dbReference>
<name>A0ABS4GUL2_9BACL</name>
<proteinExistence type="predicted"/>
<reference evidence="1 2" key="1">
    <citation type="submission" date="2021-03" db="EMBL/GenBank/DDBJ databases">
        <title>Genomic Encyclopedia of Type Strains, Phase IV (KMG-IV): sequencing the most valuable type-strain genomes for metagenomic binning, comparative biology and taxonomic classification.</title>
        <authorList>
            <person name="Goeker M."/>
        </authorList>
    </citation>
    <scope>NUCLEOTIDE SEQUENCE [LARGE SCALE GENOMIC DNA]</scope>
    <source>
        <strain evidence="1 2">DSM 24738</strain>
    </source>
</reference>